<evidence type="ECO:0000313" key="3">
    <source>
        <dbReference type="EMBL" id="RZS58081.1"/>
    </source>
</evidence>
<feature type="transmembrane region" description="Helical" evidence="2">
    <location>
        <begin position="429"/>
        <end position="451"/>
    </location>
</feature>
<name>A0A4Q7LU95_9BURK</name>
<feature type="transmembrane region" description="Helical" evidence="2">
    <location>
        <begin position="196"/>
        <end position="224"/>
    </location>
</feature>
<feature type="transmembrane region" description="Helical" evidence="2">
    <location>
        <begin position="100"/>
        <end position="121"/>
    </location>
</feature>
<proteinExistence type="predicted"/>
<dbReference type="GO" id="GO:0016740">
    <property type="term" value="F:transferase activity"/>
    <property type="evidence" value="ECO:0007669"/>
    <property type="project" value="UniProtKB-KW"/>
</dbReference>
<keyword evidence="2" id="KW-0472">Membrane</keyword>
<comment type="caution">
    <text evidence="3">The sequence shown here is derived from an EMBL/GenBank/DDBJ whole genome shotgun (WGS) entry which is preliminary data.</text>
</comment>
<feature type="compositionally biased region" description="Acidic residues" evidence="1">
    <location>
        <begin position="523"/>
        <end position="534"/>
    </location>
</feature>
<protein>
    <submittedName>
        <fullName evidence="3">4-amino-4-deoxy-L-arabinose transferase-like glycosyltransferase</fullName>
    </submittedName>
</protein>
<feature type="transmembrane region" description="Helical" evidence="2">
    <location>
        <begin position="350"/>
        <end position="370"/>
    </location>
</feature>
<feature type="transmembrane region" description="Helical" evidence="2">
    <location>
        <begin position="61"/>
        <end position="80"/>
    </location>
</feature>
<evidence type="ECO:0000256" key="1">
    <source>
        <dbReference type="SAM" id="MobiDB-lite"/>
    </source>
</evidence>
<evidence type="ECO:0000313" key="4">
    <source>
        <dbReference type="Proteomes" id="UP000293433"/>
    </source>
</evidence>
<reference evidence="3 4" key="1">
    <citation type="submission" date="2019-02" db="EMBL/GenBank/DDBJ databases">
        <title>Genomic Encyclopedia of Type Strains, Phase IV (KMG-IV): sequencing the most valuable type-strain genomes for metagenomic binning, comparative biology and taxonomic classification.</title>
        <authorList>
            <person name="Goeker M."/>
        </authorList>
    </citation>
    <scope>NUCLEOTIDE SEQUENCE [LARGE SCALE GENOMIC DNA]</scope>
    <source>
        <strain evidence="3 4">DSM 10617</strain>
    </source>
</reference>
<dbReference type="AlphaFoldDB" id="A0A4Q7LU95"/>
<dbReference type="EMBL" id="SGWV01000007">
    <property type="protein sequence ID" value="RZS58081.1"/>
    <property type="molecule type" value="Genomic_DNA"/>
</dbReference>
<feature type="transmembrane region" description="Helical" evidence="2">
    <location>
        <begin position="324"/>
        <end position="343"/>
    </location>
</feature>
<keyword evidence="2" id="KW-1133">Transmembrane helix</keyword>
<feature type="transmembrane region" description="Helical" evidence="2">
    <location>
        <begin position="270"/>
        <end position="289"/>
    </location>
</feature>
<gene>
    <name evidence="3" type="ORF">EV685_0360</name>
</gene>
<accession>A0A4Q7LU95</accession>
<sequence length="588" mass="63913">MNTPNPALVTQRAVQALPRLALWLLCAAYVLPGIFGRDPWKNADVMAVGYMLSLHQGDANWLQPMLAGVGSTGSLLPYWIGAGAMQLLGGWLDLTVAARVPFALMLAGTLALVWYGTLNLARTEAAQPLAFAFGGEAAPVDYARTIADASVLALISALGLLQLGHETTPELTQLLATSMVLYGLAAGPYKPRRSRLALVVALPALAASGAVTTALLLAAAGLWICLGSRDEAMRRLVGWVAVAGLLAGLTGWALDAWVWRVATRFDIVGVLRLLAWFTWPVWPMALWTLWQWRRQMLRRHVAVPLAVASVATGVSLAMGGSDRALMLALPALAVLAAFALPTLRRSVGAAIDWFSVFFFSACAIAIWVIYAAMQTGTPPKIAANVTKLAPGFEASSHPVQLLLALAATLAWLWLVRWRTGRHRHALWKSLVLPAGGVALCWMLLMTLWLPLLDYARSYRPMMQRLATVLPPKACVLHRGLTLPQIAAVLVHTQHRVEVLPADARIDRAEPAIDRAPESSEAPEATDDGAVDETSLDPAGCNWLLVSWDDRRSREGVSLPQLPGWRYVDKVRRPTDRNEAVLVYRRRAR</sequence>
<dbReference type="OrthoDB" id="8556356at2"/>
<keyword evidence="3" id="KW-0808">Transferase</keyword>
<feature type="transmembrane region" description="Helical" evidence="2">
    <location>
        <begin position="399"/>
        <end position="417"/>
    </location>
</feature>
<feature type="transmembrane region" description="Helical" evidence="2">
    <location>
        <begin position="301"/>
        <end position="318"/>
    </location>
</feature>
<keyword evidence="4" id="KW-1185">Reference proteome</keyword>
<evidence type="ECO:0000256" key="2">
    <source>
        <dbReference type="SAM" id="Phobius"/>
    </source>
</evidence>
<keyword evidence="2" id="KW-0812">Transmembrane</keyword>
<feature type="transmembrane region" description="Helical" evidence="2">
    <location>
        <begin position="20"/>
        <end position="40"/>
    </location>
</feature>
<dbReference type="Proteomes" id="UP000293433">
    <property type="component" value="Unassembled WGS sequence"/>
</dbReference>
<dbReference type="RefSeq" id="WP_130480268.1">
    <property type="nucleotide sequence ID" value="NZ_SGWV01000007.1"/>
</dbReference>
<feature type="region of interest" description="Disordered" evidence="1">
    <location>
        <begin position="510"/>
        <end position="534"/>
    </location>
</feature>
<feature type="transmembrane region" description="Helical" evidence="2">
    <location>
        <begin position="236"/>
        <end position="258"/>
    </location>
</feature>
<organism evidence="3 4">
    <name type="scientific">Sphaerotilus mobilis</name>
    <dbReference type="NCBI Taxonomy" id="47994"/>
    <lineage>
        <taxon>Bacteria</taxon>
        <taxon>Pseudomonadati</taxon>
        <taxon>Pseudomonadota</taxon>
        <taxon>Betaproteobacteria</taxon>
        <taxon>Burkholderiales</taxon>
        <taxon>Sphaerotilaceae</taxon>
        <taxon>Sphaerotilus</taxon>
    </lineage>
</organism>